<keyword evidence="3" id="KW-1185">Reference proteome</keyword>
<feature type="compositionally biased region" description="Basic and acidic residues" evidence="1">
    <location>
        <begin position="32"/>
        <end position="42"/>
    </location>
</feature>
<proteinExistence type="predicted"/>
<comment type="caution">
    <text evidence="2">The sequence shown here is derived from an EMBL/GenBank/DDBJ whole genome shotgun (WGS) entry which is preliminary data.</text>
</comment>
<feature type="non-terminal residue" evidence="2">
    <location>
        <position position="1"/>
    </location>
</feature>
<feature type="region of interest" description="Disordered" evidence="1">
    <location>
        <begin position="29"/>
        <end position="69"/>
    </location>
</feature>
<reference evidence="2 3" key="1">
    <citation type="journal article" date="2018" name="PLoS ONE">
        <title>The draft genome of Kipferlia bialata reveals reductive genome evolution in fornicate parasites.</title>
        <authorList>
            <person name="Tanifuji G."/>
            <person name="Takabayashi S."/>
            <person name="Kume K."/>
            <person name="Takagi M."/>
            <person name="Nakayama T."/>
            <person name="Kamikawa R."/>
            <person name="Inagaki Y."/>
            <person name="Hashimoto T."/>
        </authorList>
    </citation>
    <scope>NUCLEOTIDE SEQUENCE [LARGE SCALE GENOMIC DNA]</scope>
    <source>
        <strain evidence="2">NY0173</strain>
    </source>
</reference>
<organism evidence="2 3">
    <name type="scientific">Kipferlia bialata</name>
    <dbReference type="NCBI Taxonomy" id="797122"/>
    <lineage>
        <taxon>Eukaryota</taxon>
        <taxon>Metamonada</taxon>
        <taxon>Carpediemonas-like organisms</taxon>
        <taxon>Kipferlia</taxon>
    </lineage>
</organism>
<feature type="compositionally biased region" description="Basic and acidic residues" evidence="1">
    <location>
        <begin position="52"/>
        <end position="62"/>
    </location>
</feature>
<accession>A0A391NUK0</accession>
<gene>
    <name evidence="2" type="ORF">KIPB_001608</name>
</gene>
<evidence type="ECO:0000313" key="2">
    <source>
        <dbReference type="EMBL" id="GCA62153.1"/>
    </source>
</evidence>
<protein>
    <submittedName>
        <fullName evidence="2">Uncharacterized protein</fullName>
    </submittedName>
</protein>
<dbReference type="EMBL" id="BDIP01000236">
    <property type="protein sequence ID" value="GCA62153.1"/>
    <property type="molecule type" value="Genomic_DNA"/>
</dbReference>
<dbReference type="AlphaFoldDB" id="A0A391NUK0"/>
<sequence>RENQAVRTKVAATQAEKRMQRAKATVAAQLAEKQRREAEAQKGPEMPTRPTDTPKEETEREGGLPIEECEVPITFYSNRPRFGKNTAFSHPLNMPV</sequence>
<dbReference type="Proteomes" id="UP000265618">
    <property type="component" value="Unassembled WGS sequence"/>
</dbReference>
<name>A0A391NUK0_9EUKA</name>
<evidence type="ECO:0000256" key="1">
    <source>
        <dbReference type="SAM" id="MobiDB-lite"/>
    </source>
</evidence>
<evidence type="ECO:0000313" key="3">
    <source>
        <dbReference type="Proteomes" id="UP000265618"/>
    </source>
</evidence>